<sequence length="149" mass="17626">MNQNGEFDLHEKIASLEREKHFLLRKVEKLEATGSNLRVEPEAKKRERDLLEKLVIKYRKWRREKDLLYMVKDELVKRDREELLTIISELEIQENERLLDLNENVARIHFQCLRSDFLILRLSLNLVTNAAREAEVSIIASPPTTSFAL</sequence>
<evidence type="ECO:0000256" key="1">
    <source>
        <dbReference type="SAM" id="Coils"/>
    </source>
</evidence>
<evidence type="ECO:0000313" key="2">
    <source>
        <dbReference type="EMBL" id="KAK4374054.1"/>
    </source>
</evidence>
<keyword evidence="3" id="KW-1185">Reference proteome</keyword>
<dbReference type="Proteomes" id="UP001291623">
    <property type="component" value="Unassembled WGS sequence"/>
</dbReference>
<feature type="coiled-coil region" evidence="1">
    <location>
        <begin position="13"/>
        <end position="64"/>
    </location>
</feature>
<comment type="caution">
    <text evidence="2">The sequence shown here is derived from an EMBL/GenBank/DDBJ whole genome shotgun (WGS) entry which is preliminary data.</text>
</comment>
<gene>
    <name evidence="2" type="ORF">RND71_004731</name>
</gene>
<dbReference type="EMBL" id="JAVYJV010000003">
    <property type="protein sequence ID" value="KAK4374054.1"/>
    <property type="molecule type" value="Genomic_DNA"/>
</dbReference>
<accession>A0AAE1SNQ6</accession>
<evidence type="ECO:0000313" key="3">
    <source>
        <dbReference type="Proteomes" id="UP001291623"/>
    </source>
</evidence>
<protein>
    <submittedName>
        <fullName evidence="2">Uncharacterized protein</fullName>
    </submittedName>
</protein>
<keyword evidence="1" id="KW-0175">Coiled coil</keyword>
<organism evidence="2 3">
    <name type="scientific">Anisodus tanguticus</name>
    <dbReference type="NCBI Taxonomy" id="243964"/>
    <lineage>
        <taxon>Eukaryota</taxon>
        <taxon>Viridiplantae</taxon>
        <taxon>Streptophyta</taxon>
        <taxon>Embryophyta</taxon>
        <taxon>Tracheophyta</taxon>
        <taxon>Spermatophyta</taxon>
        <taxon>Magnoliopsida</taxon>
        <taxon>eudicotyledons</taxon>
        <taxon>Gunneridae</taxon>
        <taxon>Pentapetalae</taxon>
        <taxon>asterids</taxon>
        <taxon>lamiids</taxon>
        <taxon>Solanales</taxon>
        <taxon>Solanaceae</taxon>
        <taxon>Solanoideae</taxon>
        <taxon>Hyoscyameae</taxon>
        <taxon>Anisodus</taxon>
    </lineage>
</organism>
<name>A0AAE1SNQ6_9SOLA</name>
<dbReference type="AlphaFoldDB" id="A0AAE1SNQ6"/>
<reference evidence="2" key="1">
    <citation type="submission" date="2023-12" db="EMBL/GenBank/DDBJ databases">
        <title>Genome assembly of Anisodus tanguticus.</title>
        <authorList>
            <person name="Wang Y.-J."/>
        </authorList>
    </citation>
    <scope>NUCLEOTIDE SEQUENCE</scope>
    <source>
        <strain evidence="2">KB-2021</strain>
        <tissue evidence="2">Leaf</tissue>
    </source>
</reference>
<proteinExistence type="predicted"/>